<keyword evidence="3" id="KW-1185">Reference proteome</keyword>
<keyword evidence="1" id="KW-0812">Transmembrane</keyword>
<reference evidence="2" key="1">
    <citation type="submission" date="2023-04" db="EMBL/GenBank/DDBJ databases">
        <authorList>
            <person name="Vijverberg K."/>
            <person name="Xiong W."/>
            <person name="Schranz E."/>
        </authorList>
    </citation>
    <scope>NUCLEOTIDE SEQUENCE</scope>
</reference>
<protein>
    <submittedName>
        <fullName evidence="2">Uncharacterized protein</fullName>
    </submittedName>
</protein>
<organism evidence="2 3">
    <name type="scientific">Lactuca saligna</name>
    <name type="common">Willowleaf lettuce</name>
    <dbReference type="NCBI Taxonomy" id="75948"/>
    <lineage>
        <taxon>Eukaryota</taxon>
        <taxon>Viridiplantae</taxon>
        <taxon>Streptophyta</taxon>
        <taxon>Embryophyta</taxon>
        <taxon>Tracheophyta</taxon>
        <taxon>Spermatophyta</taxon>
        <taxon>Magnoliopsida</taxon>
        <taxon>eudicotyledons</taxon>
        <taxon>Gunneridae</taxon>
        <taxon>Pentapetalae</taxon>
        <taxon>asterids</taxon>
        <taxon>campanulids</taxon>
        <taxon>Asterales</taxon>
        <taxon>Asteraceae</taxon>
        <taxon>Cichorioideae</taxon>
        <taxon>Cichorieae</taxon>
        <taxon>Lactucinae</taxon>
        <taxon>Lactuca</taxon>
    </lineage>
</organism>
<evidence type="ECO:0000313" key="3">
    <source>
        <dbReference type="Proteomes" id="UP001177003"/>
    </source>
</evidence>
<dbReference type="AlphaFoldDB" id="A0AA35UUG3"/>
<dbReference type="EMBL" id="OX465086">
    <property type="protein sequence ID" value="CAI9265286.1"/>
    <property type="molecule type" value="Genomic_DNA"/>
</dbReference>
<evidence type="ECO:0000256" key="1">
    <source>
        <dbReference type="SAM" id="Phobius"/>
    </source>
</evidence>
<sequence>MAVGGRRPVVHCGGHLGRLPWWFFRAFRLQAHTRDSRDYRDTFTSKAATVGTTPVTAGCGCEQRQKEKKKENDGEVASGTHSFVGGCRCRRQQGTTAVWLERSIMDGEEVDTDRRLRFHLHLSTSSSLSRKRASETRSIAKSLGFASFSLITTTLLLLATITAAQTRTPTPPSPPPASDSCNGVYLSYTYTSGSKLPPNRTSYQPYRFESTLRVLNNADEELKSWRVFVGFLHDEYLVSASNAVIADGSATFPGPVRNYTIFAVFPSADLKTTIETAGDVNQMSVEVDFVGMQFRVDSPTVPMPSNISLVNDGFVFPRPSMQDISPLAGMDGLLGVSAYDADKNCTCLFVSSKATPYQSIPTMVGSMISIRLLTAPATTLFPSLESESHKIFMNQNEDSKDHHPNAPKFRVRTTINEGILLGWDACYLDMEP</sequence>
<dbReference type="PANTHER" id="PTHR31052">
    <property type="entry name" value="COBRA-LIKE PROTEIN 7"/>
    <property type="match status" value="1"/>
</dbReference>
<proteinExistence type="predicted"/>
<keyword evidence="1" id="KW-1133">Transmembrane helix</keyword>
<feature type="transmembrane region" description="Helical" evidence="1">
    <location>
        <begin position="139"/>
        <end position="164"/>
    </location>
</feature>
<dbReference type="PANTHER" id="PTHR31052:SF3">
    <property type="entry name" value="COBRA-LIKE PROTEIN 7"/>
    <property type="match status" value="1"/>
</dbReference>
<name>A0AA35UUG3_LACSI</name>
<evidence type="ECO:0000313" key="2">
    <source>
        <dbReference type="EMBL" id="CAI9265286.1"/>
    </source>
</evidence>
<accession>A0AA35UUG3</accession>
<dbReference type="Proteomes" id="UP001177003">
    <property type="component" value="Chromosome 0"/>
</dbReference>
<gene>
    <name evidence="2" type="ORF">LSALG_LOCUS5900</name>
</gene>
<keyword evidence="1" id="KW-0472">Membrane</keyword>